<comment type="caution">
    <text evidence="2">The sequence shown here is derived from an EMBL/GenBank/DDBJ whole genome shotgun (WGS) entry which is preliminary data.</text>
</comment>
<proteinExistence type="predicted"/>
<dbReference type="Proteomes" id="UP001054945">
    <property type="component" value="Unassembled WGS sequence"/>
</dbReference>
<protein>
    <submittedName>
        <fullName evidence="2">Uncharacterized protein</fullName>
    </submittedName>
</protein>
<dbReference type="AlphaFoldDB" id="A0AAV4PK62"/>
<feature type="region of interest" description="Disordered" evidence="1">
    <location>
        <begin position="1"/>
        <end position="32"/>
    </location>
</feature>
<name>A0AAV4PK62_CAEEX</name>
<evidence type="ECO:0000313" key="3">
    <source>
        <dbReference type="Proteomes" id="UP001054945"/>
    </source>
</evidence>
<organism evidence="2 3">
    <name type="scientific">Caerostris extrusa</name>
    <name type="common">Bark spider</name>
    <name type="synonym">Caerostris bankana</name>
    <dbReference type="NCBI Taxonomy" id="172846"/>
    <lineage>
        <taxon>Eukaryota</taxon>
        <taxon>Metazoa</taxon>
        <taxon>Ecdysozoa</taxon>
        <taxon>Arthropoda</taxon>
        <taxon>Chelicerata</taxon>
        <taxon>Arachnida</taxon>
        <taxon>Araneae</taxon>
        <taxon>Araneomorphae</taxon>
        <taxon>Entelegynae</taxon>
        <taxon>Araneoidea</taxon>
        <taxon>Araneidae</taxon>
        <taxon>Caerostris</taxon>
    </lineage>
</organism>
<keyword evidence="3" id="KW-1185">Reference proteome</keyword>
<evidence type="ECO:0000256" key="1">
    <source>
        <dbReference type="SAM" id="MobiDB-lite"/>
    </source>
</evidence>
<feature type="compositionally biased region" description="Basic and acidic residues" evidence="1">
    <location>
        <begin position="1"/>
        <end position="11"/>
    </location>
</feature>
<feature type="compositionally biased region" description="Polar residues" evidence="1">
    <location>
        <begin position="12"/>
        <end position="32"/>
    </location>
</feature>
<evidence type="ECO:0000313" key="2">
    <source>
        <dbReference type="EMBL" id="GIX97390.1"/>
    </source>
</evidence>
<dbReference type="EMBL" id="BPLR01004774">
    <property type="protein sequence ID" value="GIX97390.1"/>
    <property type="molecule type" value="Genomic_DNA"/>
</dbReference>
<sequence length="78" mass="8690">MPNSRGTERQKATLTQPHLTMTHPSLTGSSGSLCTNHGERKEKFLSARIGYCSFRLLCGIYEPRIAFTIMIIYGLDKG</sequence>
<reference evidence="2 3" key="1">
    <citation type="submission" date="2021-06" db="EMBL/GenBank/DDBJ databases">
        <title>Caerostris extrusa draft genome.</title>
        <authorList>
            <person name="Kono N."/>
            <person name="Arakawa K."/>
        </authorList>
    </citation>
    <scope>NUCLEOTIDE SEQUENCE [LARGE SCALE GENOMIC DNA]</scope>
</reference>
<gene>
    <name evidence="2" type="ORF">CEXT_705261</name>
</gene>
<accession>A0AAV4PK62</accession>